<evidence type="ECO:0000313" key="3">
    <source>
        <dbReference type="Proteomes" id="UP001629536"/>
    </source>
</evidence>
<evidence type="ECO:0008006" key="4">
    <source>
        <dbReference type="Google" id="ProtNLM"/>
    </source>
</evidence>
<dbReference type="Proteomes" id="UP001629536">
    <property type="component" value="Unassembled WGS sequence"/>
</dbReference>
<keyword evidence="1" id="KW-0472">Membrane</keyword>
<keyword evidence="1" id="KW-1133">Transmembrane helix</keyword>
<protein>
    <recommendedName>
        <fullName evidence="4">Bacteriocin</fullName>
    </recommendedName>
</protein>
<dbReference type="EMBL" id="JBFNFH010000024">
    <property type="protein sequence ID" value="MFM1525587.1"/>
    <property type="molecule type" value="Genomic_DNA"/>
</dbReference>
<accession>A0ABW9F8H7</accession>
<keyword evidence="3" id="KW-1185">Reference proteome</keyword>
<name>A0ABW9F8H7_9FIRM</name>
<gene>
    <name evidence="2" type="ORF">ABGF40_07935</name>
</gene>
<keyword evidence="1" id="KW-0812">Transmembrane</keyword>
<dbReference type="RefSeq" id="WP_408126954.1">
    <property type="nucleotide sequence ID" value="NZ_JBFNFH010000024.1"/>
</dbReference>
<sequence length="77" mass="7800">MKFDELKMEELRNDESYLIDGGLLAGGLAGGILGGTVGLIIATGKGIATGSLSGNELWKCYVSGAMTGGAIGAYTPF</sequence>
<evidence type="ECO:0000256" key="1">
    <source>
        <dbReference type="SAM" id="Phobius"/>
    </source>
</evidence>
<comment type="caution">
    <text evidence="2">The sequence shown here is derived from an EMBL/GenBank/DDBJ whole genome shotgun (WGS) entry which is preliminary data.</text>
</comment>
<proteinExistence type="predicted"/>
<feature type="transmembrane region" description="Helical" evidence="1">
    <location>
        <begin position="21"/>
        <end position="42"/>
    </location>
</feature>
<organism evidence="2 3">
    <name type="scientific">Helcococcus bovis</name>
    <dbReference type="NCBI Taxonomy" id="3153252"/>
    <lineage>
        <taxon>Bacteria</taxon>
        <taxon>Bacillati</taxon>
        <taxon>Bacillota</taxon>
        <taxon>Tissierellia</taxon>
        <taxon>Tissierellales</taxon>
        <taxon>Peptoniphilaceae</taxon>
        <taxon>Helcococcus</taxon>
    </lineage>
</organism>
<reference evidence="2 3" key="1">
    <citation type="journal article" date="2024" name="Front. Microbiol.">
        <title>Pangenomic and biochemical analyses of Helcococcus ovis reveal widespread tetracycline resistance and a novel bacterial species, Helcococcus bovis.</title>
        <authorList>
            <person name="Cunha F."/>
            <person name="Zhai Y."/>
            <person name="Casaro S."/>
            <person name="Jones K.L."/>
            <person name="Hernandez M."/>
            <person name="Bisinotto R.S."/>
            <person name="Kariyawasam S."/>
            <person name="Brown M.B."/>
            <person name="Phillips A."/>
            <person name="Jeong K.C."/>
            <person name="Galvao K.N."/>
        </authorList>
    </citation>
    <scope>NUCLEOTIDE SEQUENCE [LARGE SCALE GENOMIC DNA]</scope>
    <source>
        <strain evidence="2 3">KG197</strain>
    </source>
</reference>
<evidence type="ECO:0000313" key="2">
    <source>
        <dbReference type="EMBL" id="MFM1525587.1"/>
    </source>
</evidence>